<evidence type="ECO:0000256" key="3">
    <source>
        <dbReference type="SAM" id="MobiDB-lite"/>
    </source>
</evidence>
<accession>A0A4U6U1V8</accession>
<evidence type="ECO:0000313" key="5">
    <source>
        <dbReference type="EMBL" id="TKW08782.1"/>
    </source>
</evidence>
<evidence type="ECO:0000256" key="2">
    <source>
        <dbReference type="ARBA" id="ARBA00023136"/>
    </source>
</evidence>
<dbReference type="PANTHER" id="PTHR31234">
    <property type="entry name" value="LATE EMBRYOGENESIS ABUNDANT (LEA) HYDROXYPROLINE-RICH GLYCOPROTEIN FAMILY"/>
    <property type="match status" value="1"/>
</dbReference>
<evidence type="ECO:0000256" key="4">
    <source>
        <dbReference type="SAM" id="Phobius"/>
    </source>
</evidence>
<proteinExistence type="predicted"/>
<dbReference type="AlphaFoldDB" id="A0A4U6U1V8"/>
<gene>
    <name evidence="5" type="ORF">SEVIR_6G047200v2</name>
</gene>
<dbReference type="GO" id="GO:0098542">
    <property type="term" value="P:defense response to other organism"/>
    <property type="evidence" value="ECO:0007669"/>
    <property type="project" value="InterPro"/>
</dbReference>
<evidence type="ECO:0000313" key="6">
    <source>
        <dbReference type="Proteomes" id="UP000298652"/>
    </source>
</evidence>
<organism evidence="5 6">
    <name type="scientific">Setaria viridis</name>
    <name type="common">Green bristlegrass</name>
    <name type="synonym">Setaria italica subsp. viridis</name>
    <dbReference type="NCBI Taxonomy" id="4556"/>
    <lineage>
        <taxon>Eukaryota</taxon>
        <taxon>Viridiplantae</taxon>
        <taxon>Streptophyta</taxon>
        <taxon>Embryophyta</taxon>
        <taxon>Tracheophyta</taxon>
        <taxon>Spermatophyta</taxon>
        <taxon>Magnoliopsida</taxon>
        <taxon>Liliopsida</taxon>
        <taxon>Poales</taxon>
        <taxon>Poaceae</taxon>
        <taxon>PACMAD clade</taxon>
        <taxon>Panicoideae</taxon>
        <taxon>Panicodae</taxon>
        <taxon>Paniceae</taxon>
        <taxon>Cenchrinae</taxon>
        <taxon>Setaria</taxon>
    </lineage>
</organism>
<dbReference type="PANTHER" id="PTHR31234:SF66">
    <property type="entry name" value="LATE EMBRYOGENESIS ABUNDANT PROTEIN"/>
    <property type="match status" value="1"/>
</dbReference>
<dbReference type="EMBL" id="CM016557">
    <property type="protein sequence ID" value="TKW08782.1"/>
    <property type="molecule type" value="Genomic_DNA"/>
</dbReference>
<dbReference type="Gramene" id="TKW08782">
    <property type="protein sequence ID" value="TKW08782"/>
    <property type="gene ID" value="SEVIR_6G047200v2"/>
</dbReference>
<feature type="transmembrane region" description="Helical" evidence="4">
    <location>
        <begin position="43"/>
        <end position="70"/>
    </location>
</feature>
<dbReference type="GO" id="GO:0005886">
    <property type="term" value="C:plasma membrane"/>
    <property type="evidence" value="ECO:0007669"/>
    <property type="project" value="TreeGrafter"/>
</dbReference>
<dbReference type="InterPro" id="IPR044839">
    <property type="entry name" value="NDR1-like"/>
</dbReference>
<sequence length="230" mass="25257">MSTSWDHSQQHNGNHRRDDGVRPHRRPRYNDDYRGHRSGVVEWTVAVVFTVLAVVVLLAAVAVLVVVLLLQPRSPYLAVRTASLDALVYDQNGALDDVQLSLLVEARNGNAHSAAAFSRLELRLSFGGGVVLAKLRADPFQLPPKGTLPLAYVARSQGVPLDATRSAAVEAALRDGVVPFRVDGEAKTAWKIAGLVGIHHWTRMACELRFFWPNGSALHFSCNSKSKFLF</sequence>
<dbReference type="Proteomes" id="UP000298652">
    <property type="component" value="Chromosome 6"/>
</dbReference>
<keyword evidence="6" id="KW-1185">Reference proteome</keyword>
<protein>
    <recommendedName>
        <fullName evidence="7">Late embryogenesis abundant protein LEA-2 subgroup domain-containing protein</fullName>
    </recommendedName>
</protein>
<keyword evidence="4" id="KW-0812">Transmembrane</keyword>
<comment type="subcellular location">
    <subcellularLocation>
        <location evidence="1">Membrane</location>
    </subcellularLocation>
</comment>
<evidence type="ECO:0000256" key="1">
    <source>
        <dbReference type="ARBA" id="ARBA00004370"/>
    </source>
</evidence>
<feature type="compositionally biased region" description="Basic and acidic residues" evidence="3">
    <location>
        <begin position="15"/>
        <end position="31"/>
    </location>
</feature>
<keyword evidence="2 4" id="KW-0472">Membrane</keyword>
<name>A0A4U6U1V8_SETVI</name>
<feature type="region of interest" description="Disordered" evidence="3">
    <location>
        <begin position="1"/>
        <end position="31"/>
    </location>
</feature>
<reference evidence="5" key="1">
    <citation type="submission" date="2019-03" db="EMBL/GenBank/DDBJ databases">
        <title>WGS assembly of Setaria viridis.</title>
        <authorList>
            <person name="Huang P."/>
            <person name="Jenkins J."/>
            <person name="Grimwood J."/>
            <person name="Barry K."/>
            <person name="Healey A."/>
            <person name="Mamidi S."/>
            <person name="Sreedasyam A."/>
            <person name="Shu S."/>
            <person name="Feldman M."/>
            <person name="Wu J."/>
            <person name="Yu Y."/>
            <person name="Chen C."/>
            <person name="Johnson J."/>
            <person name="Rokhsar D."/>
            <person name="Baxter I."/>
            <person name="Schmutz J."/>
            <person name="Brutnell T."/>
            <person name="Kellogg E."/>
        </authorList>
    </citation>
    <scope>NUCLEOTIDE SEQUENCE [LARGE SCALE GENOMIC DNA]</scope>
</reference>
<dbReference type="OMA" id="TINQWTR"/>
<keyword evidence="4" id="KW-1133">Transmembrane helix</keyword>
<feature type="compositionally biased region" description="Polar residues" evidence="3">
    <location>
        <begin position="1"/>
        <end position="12"/>
    </location>
</feature>
<evidence type="ECO:0008006" key="7">
    <source>
        <dbReference type="Google" id="ProtNLM"/>
    </source>
</evidence>